<dbReference type="SUPFAM" id="SSF52799">
    <property type="entry name" value="(Phosphotyrosine protein) phosphatases II"/>
    <property type="match status" value="1"/>
</dbReference>
<feature type="region of interest" description="Disordered" evidence="2">
    <location>
        <begin position="682"/>
        <end position="704"/>
    </location>
</feature>
<organism evidence="5 6">
    <name type="scientific">Adineta steineri</name>
    <dbReference type="NCBI Taxonomy" id="433720"/>
    <lineage>
        <taxon>Eukaryota</taxon>
        <taxon>Metazoa</taxon>
        <taxon>Spiralia</taxon>
        <taxon>Gnathifera</taxon>
        <taxon>Rotifera</taxon>
        <taxon>Eurotatoria</taxon>
        <taxon>Bdelloidea</taxon>
        <taxon>Adinetida</taxon>
        <taxon>Adinetidae</taxon>
        <taxon>Adineta</taxon>
    </lineage>
</organism>
<reference evidence="5" key="1">
    <citation type="submission" date="2021-02" db="EMBL/GenBank/DDBJ databases">
        <authorList>
            <person name="Nowell W R."/>
        </authorList>
    </citation>
    <scope>NUCLEOTIDE SEQUENCE</scope>
</reference>
<dbReference type="PANTHER" id="PTHR10807:SF110">
    <property type="entry name" value="FI17948P1"/>
    <property type="match status" value="1"/>
</dbReference>
<dbReference type="EMBL" id="CAJNOI010000069">
    <property type="protein sequence ID" value="CAF0992998.1"/>
    <property type="molecule type" value="Genomic_DNA"/>
</dbReference>
<keyword evidence="6" id="KW-1185">Reference proteome</keyword>
<comment type="similarity">
    <text evidence="1">Belongs to the protein-tyrosine phosphatase family. Non-receptor class myotubularin subfamily.</text>
</comment>
<dbReference type="GO" id="GO:0016020">
    <property type="term" value="C:membrane"/>
    <property type="evidence" value="ECO:0007669"/>
    <property type="project" value="TreeGrafter"/>
</dbReference>
<evidence type="ECO:0000313" key="6">
    <source>
        <dbReference type="Proteomes" id="UP000663832"/>
    </source>
</evidence>
<feature type="compositionally biased region" description="Polar residues" evidence="2">
    <location>
        <begin position="693"/>
        <end position="704"/>
    </location>
</feature>
<dbReference type="PANTHER" id="PTHR10807">
    <property type="entry name" value="MYOTUBULARIN-RELATED"/>
    <property type="match status" value="1"/>
</dbReference>
<evidence type="ECO:0000256" key="2">
    <source>
        <dbReference type="SAM" id="MobiDB-lite"/>
    </source>
</evidence>
<evidence type="ECO:0000256" key="1">
    <source>
        <dbReference type="ARBA" id="ARBA00007471"/>
    </source>
</evidence>
<dbReference type="SUPFAM" id="SSF50729">
    <property type="entry name" value="PH domain-like"/>
    <property type="match status" value="1"/>
</dbReference>
<dbReference type="Proteomes" id="UP000663877">
    <property type="component" value="Unassembled WGS sequence"/>
</dbReference>
<dbReference type="InterPro" id="IPR010569">
    <property type="entry name" value="Myotubularin-like_Pase_dom"/>
</dbReference>
<evidence type="ECO:0000259" key="3">
    <source>
        <dbReference type="PROSITE" id="PS51339"/>
    </source>
</evidence>
<evidence type="ECO:0000313" key="4">
    <source>
        <dbReference type="EMBL" id="CAF0992998.1"/>
    </source>
</evidence>
<dbReference type="InterPro" id="IPR011993">
    <property type="entry name" value="PH-like_dom_sf"/>
</dbReference>
<dbReference type="GO" id="GO:0004438">
    <property type="term" value="F:phosphatidylinositol-3-phosphate phosphatase activity"/>
    <property type="evidence" value="ECO:0007669"/>
    <property type="project" value="TreeGrafter"/>
</dbReference>
<proteinExistence type="inferred from homology"/>
<dbReference type="AlphaFoldDB" id="A0A816F3T0"/>
<name>A0A816F3T0_9BILA</name>
<feature type="domain" description="Myotubularin phosphatase" evidence="3">
    <location>
        <begin position="388"/>
        <end position="740"/>
    </location>
</feature>
<dbReference type="PROSITE" id="PS51339">
    <property type="entry name" value="PPASE_MYOTUBULARIN"/>
    <property type="match status" value="1"/>
</dbReference>
<dbReference type="GO" id="GO:0005737">
    <property type="term" value="C:cytoplasm"/>
    <property type="evidence" value="ECO:0007669"/>
    <property type="project" value="TreeGrafter"/>
</dbReference>
<dbReference type="Pfam" id="PF06602">
    <property type="entry name" value="Myotub-related"/>
    <property type="match status" value="1"/>
</dbReference>
<dbReference type="Gene3D" id="2.30.29.30">
    <property type="entry name" value="Pleckstrin-homology domain (PH domain)/Phosphotyrosine-binding domain (PTB)"/>
    <property type="match status" value="1"/>
</dbReference>
<dbReference type="InterPro" id="IPR029021">
    <property type="entry name" value="Prot-tyrosine_phosphatase-like"/>
</dbReference>
<gene>
    <name evidence="4" type="ORF">BJG266_LOCUS15499</name>
    <name evidence="5" type="ORF">QVE165_LOCUS62021</name>
</gene>
<dbReference type="InterPro" id="IPR030564">
    <property type="entry name" value="Myotubularin"/>
</dbReference>
<dbReference type="EMBL" id="CAJNOM010004293">
    <property type="protein sequence ID" value="CAF1654412.1"/>
    <property type="molecule type" value="Genomic_DNA"/>
</dbReference>
<dbReference type="Proteomes" id="UP000663832">
    <property type="component" value="Unassembled WGS sequence"/>
</dbReference>
<dbReference type="OrthoDB" id="271628at2759"/>
<protein>
    <recommendedName>
        <fullName evidence="3">Myotubularin phosphatase domain-containing protein</fullName>
    </recommendedName>
</protein>
<evidence type="ECO:0000313" key="5">
    <source>
        <dbReference type="EMBL" id="CAF1654412.1"/>
    </source>
</evidence>
<accession>A0A816F3T0</accession>
<dbReference type="GO" id="GO:0046856">
    <property type="term" value="P:phosphatidylinositol dephosphorylation"/>
    <property type="evidence" value="ECO:0007669"/>
    <property type="project" value="TreeGrafter"/>
</dbReference>
<comment type="caution">
    <text evidence="5">The sequence shown here is derived from an EMBL/GenBank/DDBJ whole genome shotgun (WGS) entry which is preliminary data.</text>
</comment>
<sequence>MSFRRNDIRTRSISTGRRQQTRFYSNESVTDLTSNIDSIPNDLPELSRIVRKLLPQEIPVKVHVRNVDYIENECEQLSGTLYLTTFRLVFAPDNEVENNNFIISGNKYISEYDIPLTSIYKIVVAPVDSRLGFKSFLNENQIQSETRSFTIITRDFRKITFSNCSVIKSNSIGNKQQLFATNMETYINTLSKHSHIYNKEQLYPYVALQTPSTNQYGRPLSPLASSSSGRSVDDDINDFCASNDERIKSYLTYPDWEDELYDANESQWVVNRMKFDRSSIVQDEGPFIRLAHGNMNDDFNDLIWHWTHTSENSNRTKYMLITIPNIGEITIAGDSEVYDNEKKQEKSFISILNSGESSSINKSASSSSTPQWFLNLSKKLCSTTNNDLPVILTNEPKTTTTGGLMIVPPKSPSIDLRRTATDSALMYSAHYIYDQPFRRYNLSKFPCNLKRLQASYEKLIEICVISPEDDDDKWLTKINTCKWLKYISKALHGAASLAKLLNYKNIQLSGSDIDNSCLMASLIQILLRPKCRTIKGFCELIIREWIIRGHPFRERFGQVISHVDGYNVQEAPVFLLFLDCIHQLINQNPFSFEFNDYFLLELYRDICYCYHHTFVFNSIAERLHAVNNCPKNLLLLSSFDFSLYLYRNTYRLLKNHASIFTDEKYFSSRQQPSKRVVYRLEAPKPNNSRRENNNISPRNNSLPLNSEEFDYNTIESPQKFTSDLQVDWRIFNIVLWSKCYCRYDQNYLPTIREQQLSFEINCSQDDMENAYIRPRPHISIDKFHSIKYANSWHPQMLETRV</sequence>